<dbReference type="KEGG" id="pmn:PMN2A_1904"/>
<dbReference type="EMBL" id="CP000095">
    <property type="protein sequence ID" value="ABU23842.1"/>
    <property type="molecule type" value="Genomic_DNA"/>
</dbReference>
<accession>A7MDA4</accession>
<sequence length="67" mass="7543">MLSYLSNSIFNMPRQKSKKKLTSKTIQANEEKKTTPRTAKIVLFVFGVGPLILMCLFLSSNGFFNSP</sequence>
<feature type="transmembrane region" description="Helical" evidence="1">
    <location>
        <begin position="41"/>
        <end position="64"/>
    </location>
</feature>
<protein>
    <submittedName>
        <fullName evidence="2">Uncharacterized protein</fullName>
    </submittedName>
</protein>
<dbReference type="Proteomes" id="UP000002535">
    <property type="component" value="Chromosome"/>
</dbReference>
<name>A7MDA4_PROMT</name>
<dbReference type="AlphaFoldDB" id="A7MDA4"/>
<keyword evidence="1" id="KW-0472">Membrane</keyword>
<organism evidence="2 3">
    <name type="scientific">Prochlorococcus marinus (strain NATL2A)</name>
    <dbReference type="NCBI Taxonomy" id="59920"/>
    <lineage>
        <taxon>Bacteria</taxon>
        <taxon>Bacillati</taxon>
        <taxon>Cyanobacteriota</taxon>
        <taxon>Cyanophyceae</taxon>
        <taxon>Synechococcales</taxon>
        <taxon>Prochlorococcaceae</taxon>
        <taxon>Prochlorococcus</taxon>
    </lineage>
</organism>
<dbReference type="HOGENOM" id="CLU_2993137_0_0_3"/>
<evidence type="ECO:0000313" key="3">
    <source>
        <dbReference type="Proteomes" id="UP000002535"/>
    </source>
</evidence>
<gene>
    <name evidence="2" type="ordered locus">PMN2A_1904</name>
</gene>
<keyword evidence="1" id="KW-0812">Transmembrane</keyword>
<dbReference type="PhylomeDB" id="A7MDA4"/>
<evidence type="ECO:0000256" key="1">
    <source>
        <dbReference type="SAM" id="Phobius"/>
    </source>
</evidence>
<evidence type="ECO:0000313" key="2">
    <source>
        <dbReference type="EMBL" id="ABU23842.1"/>
    </source>
</evidence>
<dbReference type="STRING" id="59920.PMN2A_1904"/>
<keyword evidence="3" id="KW-1185">Reference proteome</keyword>
<proteinExistence type="predicted"/>
<reference evidence="2 3" key="1">
    <citation type="journal article" date="2007" name="PLoS Genet.">
        <title>Patterns and implications of gene gain and loss in the evolution of Prochlorococcus.</title>
        <authorList>
            <person name="Kettler G.C."/>
            <person name="Martiny A.C."/>
            <person name="Huang K."/>
            <person name="Zucker J."/>
            <person name="Coleman M.L."/>
            <person name="Rodrigue S."/>
            <person name="Chen F."/>
            <person name="Lapidus A."/>
            <person name="Ferriera S."/>
            <person name="Johnson J."/>
            <person name="Steglich C."/>
            <person name="Church G.M."/>
            <person name="Richardson P."/>
            <person name="Chisholm S.W."/>
        </authorList>
    </citation>
    <scope>NUCLEOTIDE SEQUENCE [LARGE SCALE GENOMIC DNA]</scope>
    <source>
        <strain evidence="2 3">NATL2A</strain>
    </source>
</reference>
<keyword evidence="1" id="KW-1133">Transmembrane helix</keyword>